<dbReference type="InParanoid" id="A0A2P5EIN9"/>
<comment type="caution">
    <text evidence="1">The sequence shown here is derived from an EMBL/GenBank/DDBJ whole genome shotgun (WGS) entry which is preliminary data.</text>
</comment>
<dbReference type="EMBL" id="JXTC01000148">
    <property type="protein sequence ID" value="PON85373.1"/>
    <property type="molecule type" value="Genomic_DNA"/>
</dbReference>
<protein>
    <submittedName>
        <fullName evidence="1">Uncharacterized protein</fullName>
    </submittedName>
</protein>
<keyword evidence="2" id="KW-1185">Reference proteome</keyword>
<proteinExistence type="predicted"/>
<gene>
    <name evidence="1" type="ORF">TorRG33x02_187830</name>
</gene>
<sequence>MNPAIILGLETKLQTLQNLKNNTNKEFVGAEIGRLTSKLDKGGPPLAPLLVGNVFNQTVNAVCQWVETDPDVSVIGLL</sequence>
<reference evidence="2" key="1">
    <citation type="submission" date="2016-06" db="EMBL/GenBank/DDBJ databases">
        <title>Parallel loss of symbiosis genes in relatives of nitrogen-fixing non-legume Parasponia.</title>
        <authorList>
            <person name="Van Velzen R."/>
            <person name="Holmer R."/>
            <person name="Bu F."/>
            <person name="Rutten L."/>
            <person name="Van Zeijl A."/>
            <person name="Liu W."/>
            <person name="Santuari L."/>
            <person name="Cao Q."/>
            <person name="Sharma T."/>
            <person name="Shen D."/>
            <person name="Roswanjaya Y."/>
            <person name="Wardhani T."/>
            <person name="Kalhor M.S."/>
            <person name="Jansen J."/>
            <person name="Van den Hoogen J."/>
            <person name="Gungor B."/>
            <person name="Hartog M."/>
            <person name="Hontelez J."/>
            <person name="Verver J."/>
            <person name="Yang W.-C."/>
            <person name="Schijlen E."/>
            <person name="Repin R."/>
            <person name="Schilthuizen M."/>
            <person name="Schranz E."/>
            <person name="Heidstra R."/>
            <person name="Miyata K."/>
            <person name="Fedorova E."/>
            <person name="Kohlen W."/>
            <person name="Bisseling T."/>
            <person name="Smit S."/>
            <person name="Geurts R."/>
        </authorList>
    </citation>
    <scope>NUCLEOTIDE SEQUENCE [LARGE SCALE GENOMIC DNA]</scope>
    <source>
        <strain evidence="2">cv. RG33-2</strain>
    </source>
</reference>
<feature type="non-terminal residue" evidence="1">
    <location>
        <position position="78"/>
    </location>
</feature>
<dbReference type="AlphaFoldDB" id="A0A2P5EIN9"/>
<organism evidence="1 2">
    <name type="scientific">Trema orientale</name>
    <name type="common">Charcoal tree</name>
    <name type="synonym">Celtis orientalis</name>
    <dbReference type="NCBI Taxonomy" id="63057"/>
    <lineage>
        <taxon>Eukaryota</taxon>
        <taxon>Viridiplantae</taxon>
        <taxon>Streptophyta</taxon>
        <taxon>Embryophyta</taxon>
        <taxon>Tracheophyta</taxon>
        <taxon>Spermatophyta</taxon>
        <taxon>Magnoliopsida</taxon>
        <taxon>eudicotyledons</taxon>
        <taxon>Gunneridae</taxon>
        <taxon>Pentapetalae</taxon>
        <taxon>rosids</taxon>
        <taxon>fabids</taxon>
        <taxon>Rosales</taxon>
        <taxon>Cannabaceae</taxon>
        <taxon>Trema</taxon>
    </lineage>
</organism>
<accession>A0A2P5EIN9</accession>
<evidence type="ECO:0000313" key="1">
    <source>
        <dbReference type="EMBL" id="PON85373.1"/>
    </source>
</evidence>
<evidence type="ECO:0000313" key="2">
    <source>
        <dbReference type="Proteomes" id="UP000237000"/>
    </source>
</evidence>
<name>A0A2P5EIN9_TREOI</name>
<dbReference type="Proteomes" id="UP000237000">
    <property type="component" value="Unassembled WGS sequence"/>
</dbReference>